<dbReference type="Proteomes" id="UP000001203">
    <property type="component" value="Chromosome circular"/>
</dbReference>
<name>B1WZR1_CROS5</name>
<dbReference type="EMBL" id="CP000806">
    <property type="protein sequence ID" value="ACB51213.1"/>
    <property type="molecule type" value="Genomic_DNA"/>
</dbReference>
<keyword evidence="2" id="KW-1185">Reference proteome</keyword>
<protein>
    <submittedName>
        <fullName evidence="1">Uncharacterized protein</fullName>
    </submittedName>
</protein>
<dbReference type="KEGG" id="cyt:cce_1863"/>
<sequence>MRLNQETLGKPLNFSTVFPQHYGETEEKFK</sequence>
<evidence type="ECO:0000313" key="1">
    <source>
        <dbReference type="EMBL" id="ACB51213.1"/>
    </source>
</evidence>
<dbReference type="AlphaFoldDB" id="B1WZR1"/>
<accession>B1WZR1</accession>
<gene>
    <name evidence="1" type="ordered locus">cce_1863</name>
</gene>
<reference evidence="1 2" key="1">
    <citation type="journal article" date="2008" name="Proc. Natl. Acad. Sci. U.S.A.">
        <title>The genome of Cyanothece 51142, a unicellular diazotrophic cyanobacterium important in the marine nitrogen cycle.</title>
        <authorList>
            <person name="Welsh E.A."/>
            <person name="Liberton M."/>
            <person name="Stoeckel J."/>
            <person name="Loh T."/>
            <person name="Elvitigala T."/>
            <person name="Wang C."/>
            <person name="Wollam A."/>
            <person name="Fulton R.S."/>
            <person name="Clifton S.W."/>
            <person name="Jacobs J.M."/>
            <person name="Aurora R."/>
            <person name="Ghosh B.K."/>
            <person name="Sherman L.A."/>
            <person name="Smith R.D."/>
            <person name="Wilson R.K."/>
            <person name="Pakrasi H.B."/>
        </authorList>
    </citation>
    <scope>NUCLEOTIDE SEQUENCE [LARGE SCALE GENOMIC DNA]</scope>
    <source>
        <strain evidence="2">ATCC 51142 / BH68</strain>
    </source>
</reference>
<evidence type="ECO:0000313" key="2">
    <source>
        <dbReference type="Proteomes" id="UP000001203"/>
    </source>
</evidence>
<dbReference type="HOGENOM" id="CLU_3403083_0_0_3"/>
<proteinExistence type="predicted"/>
<organism evidence="1 2">
    <name type="scientific">Crocosphaera subtropica (strain ATCC 51142 / BH68)</name>
    <name type="common">Cyanothece sp. (strain ATCC 51142)</name>
    <dbReference type="NCBI Taxonomy" id="43989"/>
    <lineage>
        <taxon>Bacteria</taxon>
        <taxon>Bacillati</taxon>
        <taxon>Cyanobacteriota</taxon>
        <taxon>Cyanophyceae</taxon>
        <taxon>Oscillatoriophycideae</taxon>
        <taxon>Chroococcales</taxon>
        <taxon>Aphanothecaceae</taxon>
        <taxon>Crocosphaera</taxon>
        <taxon>Crocosphaera subtropica</taxon>
    </lineage>
</organism>